<comment type="caution">
    <text evidence="2">The sequence shown here is derived from an EMBL/GenBank/DDBJ whole genome shotgun (WGS) entry which is preliminary data.</text>
</comment>
<evidence type="ECO:0000256" key="1">
    <source>
        <dbReference type="SAM" id="MobiDB-lite"/>
    </source>
</evidence>
<reference evidence="2" key="1">
    <citation type="submission" date="2021-01" db="EMBL/GenBank/DDBJ databases">
        <title>Diatom-associated Roseobacters Show Island Model of Population Structure.</title>
        <authorList>
            <person name="Qu L."/>
            <person name="Feng X."/>
            <person name="Chen Y."/>
            <person name="Li L."/>
            <person name="Wang X."/>
            <person name="Hu Z."/>
            <person name="Wang H."/>
            <person name="Luo H."/>
        </authorList>
    </citation>
    <scope>NUCLEOTIDE SEQUENCE</scope>
    <source>
        <strain evidence="2">SM26-45</strain>
    </source>
</reference>
<protein>
    <submittedName>
        <fullName evidence="2">Uncharacterized protein</fullName>
    </submittedName>
</protein>
<evidence type="ECO:0000313" key="3">
    <source>
        <dbReference type="Proteomes" id="UP000809337"/>
    </source>
</evidence>
<evidence type="ECO:0000313" key="2">
    <source>
        <dbReference type="EMBL" id="MBM2353846.1"/>
    </source>
</evidence>
<organism evidence="2 3">
    <name type="scientific">Pseudosulfitobacter pseudonitzschiae</name>
    <dbReference type="NCBI Taxonomy" id="1402135"/>
    <lineage>
        <taxon>Bacteria</taxon>
        <taxon>Pseudomonadati</taxon>
        <taxon>Pseudomonadota</taxon>
        <taxon>Alphaproteobacteria</taxon>
        <taxon>Rhodobacterales</taxon>
        <taxon>Roseobacteraceae</taxon>
        <taxon>Pseudosulfitobacter</taxon>
    </lineage>
</organism>
<proteinExistence type="predicted"/>
<feature type="region of interest" description="Disordered" evidence="1">
    <location>
        <begin position="1"/>
        <end position="23"/>
    </location>
</feature>
<name>A0A9Q2RTQ1_9RHOB</name>
<dbReference type="EMBL" id="JAFBWN010000002">
    <property type="protein sequence ID" value="MBM2353846.1"/>
    <property type="molecule type" value="Genomic_DNA"/>
</dbReference>
<gene>
    <name evidence="2" type="ORF">JQX14_04835</name>
</gene>
<dbReference type="AlphaFoldDB" id="A0A9Q2RTQ1"/>
<accession>A0A9Q2RTQ1</accession>
<sequence>MPQAKKKAEHEARPSPTGRYEDDAPKAVIVFTVDLGAALLPNKANCERRGEWPLCN</sequence>
<dbReference type="Proteomes" id="UP000809337">
    <property type="component" value="Unassembled WGS sequence"/>
</dbReference>